<name>A0AA48KA56_9BACT</name>
<evidence type="ECO:0000313" key="2">
    <source>
        <dbReference type="EMBL" id="BDU72982.1"/>
    </source>
</evidence>
<dbReference type="AlphaFoldDB" id="A0AA48KA56"/>
<protein>
    <recommendedName>
        <fullName evidence="1">PilZ domain-containing protein</fullName>
    </recommendedName>
</protein>
<sequence>MENAIDSTIRNPDVIREAMRNVCEKGELLLLVTPYLRLESNFLRLDQDAVHVTALMSREEATFGLRSPDLRMRFPYGHQFFEAPTRAKGVGMTRGRQSLALALPTVMNKDDYRGAHRVDRVGRLVATFSSRKYDLLVANVVNLSTSGVRIFAQRDFEEGEVMVDDTVHIALTVSPEIVINSKAKVRYAKDRILGLEFRPRPEGALLDAFARWVFQKQEEELILQGGRGEAEEERQGAAVRAEGPPALTLVSGDAGLEARLKEILKDLPALERVAPGTQAMKDLAASPRGLVLFHVAGLGMDDRKRVRILLEALGGRVPFVLLGTGVDNGALFELGSELKAVSVYALGPTSSGLLPRLIQGILRKHFPPA</sequence>
<dbReference type="SUPFAM" id="SSF141371">
    <property type="entry name" value="PilZ domain-like"/>
    <property type="match status" value="1"/>
</dbReference>
<keyword evidence="3" id="KW-1185">Reference proteome</keyword>
<dbReference type="Pfam" id="PF07238">
    <property type="entry name" value="PilZ"/>
    <property type="match status" value="1"/>
</dbReference>
<accession>A0AA48KA56</accession>
<gene>
    <name evidence="2" type="ORF">METEAL_21560</name>
</gene>
<dbReference type="KEGG" id="msil:METEAL_21560"/>
<dbReference type="GO" id="GO:0035438">
    <property type="term" value="F:cyclic-di-GMP binding"/>
    <property type="evidence" value="ECO:0007669"/>
    <property type="project" value="InterPro"/>
</dbReference>
<reference evidence="3" key="1">
    <citation type="journal article" date="2023" name="Int. J. Syst. Evol. Microbiol.">
        <title>Mesoterricola silvestris gen. nov., sp. nov., Mesoterricola sediminis sp. nov., Geothrix oryzae sp. nov., Geothrix edaphica sp. nov., Geothrix rubra sp. nov., and Geothrix limicola sp. nov., six novel members of Acidobacteriota isolated from soils.</title>
        <authorList>
            <person name="Itoh H."/>
            <person name="Sugisawa Y."/>
            <person name="Mise K."/>
            <person name="Xu Z."/>
            <person name="Kuniyasu M."/>
            <person name="Ushijima N."/>
            <person name="Kawano K."/>
            <person name="Kobayashi E."/>
            <person name="Shiratori Y."/>
            <person name="Masuda Y."/>
            <person name="Senoo K."/>
        </authorList>
    </citation>
    <scope>NUCLEOTIDE SEQUENCE [LARGE SCALE GENOMIC DNA]</scope>
    <source>
        <strain evidence="3">W79</strain>
    </source>
</reference>
<feature type="domain" description="PilZ" evidence="1">
    <location>
        <begin position="115"/>
        <end position="215"/>
    </location>
</feature>
<dbReference type="Proteomes" id="UP001238179">
    <property type="component" value="Chromosome"/>
</dbReference>
<proteinExistence type="predicted"/>
<organism evidence="2 3">
    <name type="scientific">Mesoterricola silvestris</name>
    <dbReference type="NCBI Taxonomy" id="2927979"/>
    <lineage>
        <taxon>Bacteria</taxon>
        <taxon>Pseudomonadati</taxon>
        <taxon>Acidobacteriota</taxon>
        <taxon>Holophagae</taxon>
        <taxon>Holophagales</taxon>
        <taxon>Holophagaceae</taxon>
        <taxon>Mesoterricola</taxon>
    </lineage>
</organism>
<dbReference type="EMBL" id="AP027080">
    <property type="protein sequence ID" value="BDU72982.1"/>
    <property type="molecule type" value="Genomic_DNA"/>
</dbReference>
<evidence type="ECO:0000313" key="3">
    <source>
        <dbReference type="Proteomes" id="UP001238179"/>
    </source>
</evidence>
<evidence type="ECO:0000259" key="1">
    <source>
        <dbReference type="Pfam" id="PF07238"/>
    </source>
</evidence>
<dbReference type="InterPro" id="IPR009875">
    <property type="entry name" value="PilZ_domain"/>
</dbReference>